<keyword evidence="3" id="KW-1185">Reference proteome</keyword>
<dbReference type="PANTHER" id="PTHR24148">
    <property type="entry name" value="ANKYRIN REPEAT DOMAIN-CONTAINING PROTEIN 39 HOMOLOG-RELATED"/>
    <property type="match status" value="1"/>
</dbReference>
<dbReference type="Pfam" id="PF06985">
    <property type="entry name" value="HET"/>
    <property type="match status" value="1"/>
</dbReference>
<dbReference type="AlphaFoldDB" id="A0A2J6R3C4"/>
<proteinExistence type="predicted"/>
<dbReference type="InterPro" id="IPR052895">
    <property type="entry name" value="HetReg/Transcr_Mod"/>
</dbReference>
<reference evidence="2 3" key="1">
    <citation type="submission" date="2016-04" db="EMBL/GenBank/DDBJ databases">
        <title>A degradative enzymes factory behind the ericoid mycorrhizal symbiosis.</title>
        <authorList>
            <consortium name="DOE Joint Genome Institute"/>
            <person name="Martino E."/>
            <person name="Morin E."/>
            <person name="Grelet G."/>
            <person name="Kuo A."/>
            <person name="Kohler A."/>
            <person name="Daghino S."/>
            <person name="Barry K."/>
            <person name="Choi C."/>
            <person name="Cichocki N."/>
            <person name="Clum A."/>
            <person name="Copeland A."/>
            <person name="Hainaut M."/>
            <person name="Haridas S."/>
            <person name="Labutti K."/>
            <person name="Lindquist E."/>
            <person name="Lipzen A."/>
            <person name="Khouja H.-R."/>
            <person name="Murat C."/>
            <person name="Ohm R."/>
            <person name="Olson A."/>
            <person name="Spatafora J."/>
            <person name="Veneault-Fourrey C."/>
            <person name="Henrissat B."/>
            <person name="Grigoriev I."/>
            <person name="Martin F."/>
            <person name="Perotto S."/>
        </authorList>
    </citation>
    <scope>NUCLEOTIDE SEQUENCE [LARGE SCALE GENOMIC DNA]</scope>
    <source>
        <strain evidence="2 3">F</strain>
    </source>
</reference>
<dbReference type="EMBL" id="KZ613957">
    <property type="protein sequence ID" value="PMD33030.1"/>
    <property type="molecule type" value="Genomic_DNA"/>
</dbReference>
<dbReference type="OrthoDB" id="2157530at2759"/>
<name>A0A2J6R3C4_HYAVF</name>
<sequence>MAQRYPYLPLEASEHQIRLLTLFPGEFPSINEVASPIEIEFQTISFGDANSQGVPRPKYEALSYTWGVERSPVPAMVKSQGCSKQSFVEMTQNLATALVYLRHNSEPRVLWIDALCINQEDMEERNSQVARMADIFRLADRVVVWLGPESEEDRSAEALSTLRFIGSQIEVDWDTYQMRATNQGDPTWADKGIPMHLDKNVISPVLMVFNRPWFGRLWIQQEIALANDNAVLICGHESIRRIQFTNAVYCFWNKVKKLDQDLTEMFQERLELIYEMAASIHTLNRGSLSNTLRKQAGKLKCSDPRDRMFAMLSITNPWDKVNIEADYSKTTEEVYRQFAVKHIVVRNNLDLLSACEVQTDHEFLHDPMPSWVPDWRRPIVTDQVKATLASGRSAAAAQFDCRLETLTLSGVKFATVTQVEPASIRSYSNRKNMDDFFKGVQKCIQFWGLSELYVTGENSHDTHVRTLCGNSFSESYNPLVPNFLNYEICSSKLNQCLPKGDIGKFFGSSSTSKFVNRIMLTCHGRSCFSTAEGYIGLAPAETKCGDIICILLGCDVPVVLLSHGEERYSIVGECYCHGIMDGSALLGPLPEGFELVWSFDQELRGYIEAYIDRRNGKVQGEDPRLAEHPLPPRWRIDISDEDNTDINFVQENDDGTEKERTAQVDPRMTPDELRKRGVNVVKFNLI</sequence>
<protein>
    <submittedName>
        <fullName evidence="2">HET-domain-containing protein</fullName>
    </submittedName>
</protein>
<accession>A0A2J6R3C4</accession>
<feature type="domain" description="Heterokaryon incompatibility" evidence="1">
    <location>
        <begin position="59"/>
        <end position="222"/>
    </location>
</feature>
<organism evidence="2 3">
    <name type="scientific">Hyaloscypha variabilis (strain UAMH 11265 / GT02V1 / F)</name>
    <name type="common">Meliniomyces variabilis</name>
    <dbReference type="NCBI Taxonomy" id="1149755"/>
    <lineage>
        <taxon>Eukaryota</taxon>
        <taxon>Fungi</taxon>
        <taxon>Dikarya</taxon>
        <taxon>Ascomycota</taxon>
        <taxon>Pezizomycotina</taxon>
        <taxon>Leotiomycetes</taxon>
        <taxon>Helotiales</taxon>
        <taxon>Hyaloscyphaceae</taxon>
        <taxon>Hyaloscypha</taxon>
        <taxon>Hyaloscypha variabilis</taxon>
    </lineage>
</organism>
<gene>
    <name evidence="2" type="ORF">L207DRAFT_470253</name>
</gene>
<dbReference type="STRING" id="1149755.A0A2J6R3C4"/>
<evidence type="ECO:0000313" key="3">
    <source>
        <dbReference type="Proteomes" id="UP000235786"/>
    </source>
</evidence>
<dbReference type="InterPro" id="IPR010730">
    <property type="entry name" value="HET"/>
</dbReference>
<evidence type="ECO:0000313" key="2">
    <source>
        <dbReference type="EMBL" id="PMD33030.1"/>
    </source>
</evidence>
<evidence type="ECO:0000259" key="1">
    <source>
        <dbReference type="Pfam" id="PF06985"/>
    </source>
</evidence>
<dbReference type="Pfam" id="PF26639">
    <property type="entry name" value="Het-6_barrel"/>
    <property type="match status" value="1"/>
</dbReference>
<dbReference type="PANTHER" id="PTHR24148:SF64">
    <property type="entry name" value="HETEROKARYON INCOMPATIBILITY DOMAIN-CONTAINING PROTEIN"/>
    <property type="match status" value="1"/>
</dbReference>
<dbReference type="Proteomes" id="UP000235786">
    <property type="component" value="Unassembled WGS sequence"/>
</dbReference>